<dbReference type="InterPro" id="IPR050600">
    <property type="entry name" value="SETD3_SETD6_MTase"/>
</dbReference>
<dbReference type="SUPFAM" id="SSF82199">
    <property type="entry name" value="SET domain"/>
    <property type="match status" value="1"/>
</dbReference>
<organism evidence="3 4">
    <name type="scientific">Hanseniaspora guilliermondii</name>
    <dbReference type="NCBI Taxonomy" id="56406"/>
    <lineage>
        <taxon>Eukaryota</taxon>
        <taxon>Fungi</taxon>
        <taxon>Dikarya</taxon>
        <taxon>Ascomycota</taxon>
        <taxon>Saccharomycotina</taxon>
        <taxon>Saccharomycetes</taxon>
        <taxon>Saccharomycodales</taxon>
        <taxon>Saccharomycodaceae</taxon>
        <taxon>Hanseniaspora</taxon>
    </lineage>
</organism>
<sequence length="445" mass="52182">MSSNELINQQFLKWCETVGIDFNNNSIVIKETPEKNRHLITEKFIPNGTILFKVPYTAMLNPLTSEIKSITKQNQKNNDDSDDDVDDEDGTKLWKDLVVCIHKELQKGEKSQWYPYLSILPTAKDQKFDNLYYWNNSELELLKPSKCVERIGNDKVQLMYEQIQDLYDVPELTKEEFLKISSIIMSYSFDVNGKSMVPVSDLLNASWNYNSVLEIDDEDDVDYICMVAKKDIKAGDELLNIYGNHPNGELLRMYGYVEDDNQNEFAEIDLDTITKLNNNYTNIIDDIDESYDMEDPLIMETFDVYKDEGIVSELVVLCEILTNHDEDMKKGLTYKQIIKKTINKVINNHQISNETRDLLVKIIDHTKNKYEVNPLLKKEYENKQGYSREYMASVVIKTEYQCLMDAINILDKEYTIMENKELEKIERKKRRMEKKDERKAKKSKK</sequence>
<dbReference type="EMBL" id="FQNF01000024">
    <property type="protein sequence ID" value="SGZ39491.1"/>
    <property type="molecule type" value="Genomic_DNA"/>
</dbReference>
<name>A0A1L0B3G4_9ASCO</name>
<dbReference type="GO" id="GO:0016279">
    <property type="term" value="F:protein-lysine N-methyltransferase activity"/>
    <property type="evidence" value="ECO:0007669"/>
    <property type="project" value="TreeGrafter"/>
</dbReference>
<evidence type="ECO:0000313" key="4">
    <source>
        <dbReference type="Proteomes" id="UP000183365"/>
    </source>
</evidence>
<dbReference type="OrthoDB" id="341421at2759"/>
<dbReference type="VEuPathDB" id="FungiDB:HGUI_01691"/>
<evidence type="ECO:0000259" key="2">
    <source>
        <dbReference type="PROSITE" id="PS50280"/>
    </source>
</evidence>
<dbReference type="InterPro" id="IPR001214">
    <property type="entry name" value="SET_dom"/>
</dbReference>
<feature type="coiled-coil region" evidence="1">
    <location>
        <begin position="415"/>
        <end position="445"/>
    </location>
</feature>
<keyword evidence="4" id="KW-1185">Reference proteome</keyword>
<proteinExistence type="predicted"/>
<dbReference type="GO" id="GO:0005634">
    <property type="term" value="C:nucleus"/>
    <property type="evidence" value="ECO:0007669"/>
    <property type="project" value="TreeGrafter"/>
</dbReference>
<dbReference type="PANTHER" id="PTHR13271">
    <property type="entry name" value="UNCHARACTERIZED PUTATIVE METHYLTRANSFERASE"/>
    <property type="match status" value="1"/>
</dbReference>
<reference evidence="4" key="1">
    <citation type="submission" date="2016-11" db="EMBL/GenBank/DDBJ databases">
        <authorList>
            <person name="Guldener U."/>
        </authorList>
    </citation>
    <scope>NUCLEOTIDE SEQUENCE [LARGE SCALE GENOMIC DNA]</scope>
</reference>
<feature type="domain" description="SET" evidence="2">
    <location>
        <begin position="25"/>
        <end position="243"/>
    </location>
</feature>
<dbReference type="Gene3D" id="3.90.1410.10">
    <property type="entry name" value="set domain protein methyltransferase, domain 1"/>
    <property type="match status" value="1"/>
</dbReference>
<keyword evidence="1" id="KW-0175">Coiled coil</keyword>
<protein>
    <recommendedName>
        <fullName evidence="2">SET domain-containing protein</fullName>
    </recommendedName>
</protein>
<evidence type="ECO:0000313" key="3">
    <source>
        <dbReference type="EMBL" id="SGZ39491.1"/>
    </source>
</evidence>
<dbReference type="PANTHER" id="PTHR13271:SF34">
    <property type="entry name" value="N-LYSINE METHYLTRANSFERASE SETD6"/>
    <property type="match status" value="1"/>
</dbReference>
<dbReference type="AlphaFoldDB" id="A0A1L0B3G4"/>
<gene>
    <name evidence="3" type="ORF">HGUI_01691</name>
</gene>
<dbReference type="Proteomes" id="UP000183365">
    <property type="component" value="Unassembled WGS sequence"/>
</dbReference>
<evidence type="ECO:0000256" key="1">
    <source>
        <dbReference type="SAM" id="Coils"/>
    </source>
</evidence>
<dbReference type="InterPro" id="IPR046341">
    <property type="entry name" value="SET_dom_sf"/>
</dbReference>
<dbReference type="PROSITE" id="PS50280">
    <property type="entry name" value="SET"/>
    <property type="match status" value="1"/>
</dbReference>
<accession>A0A1L0B3G4</accession>
<dbReference type="Pfam" id="PF00856">
    <property type="entry name" value="SET"/>
    <property type="match status" value="1"/>
</dbReference>